<comment type="caution">
    <text evidence="2">The sequence shown here is derived from an EMBL/GenBank/DDBJ whole genome shotgun (WGS) entry which is preliminary data.</text>
</comment>
<feature type="non-terminal residue" evidence="2">
    <location>
        <position position="88"/>
    </location>
</feature>
<keyword evidence="2" id="KW-0966">Cell projection</keyword>
<reference evidence="2 3" key="1">
    <citation type="submission" date="2019-10" db="EMBL/GenBank/DDBJ databases">
        <title>Genome sequence of Azospirillum formosense CC-Nfb-7.</title>
        <authorList>
            <person name="Ambrosini A."/>
            <person name="Sant'Anna F.H."/>
            <person name="Cassan F.D."/>
            <person name="Souza E.M."/>
            <person name="Passaglia L.M.P."/>
        </authorList>
    </citation>
    <scope>NUCLEOTIDE SEQUENCE [LARGE SCALE GENOMIC DNA]</scope>
    <source>
        <strain evidence="2 3">CC-NFb-7</strain>
    </source>
</reference>
<evidence type="ECO:0000256" key="1">
    <source>
        <dbReference type="SAM" id="MobiDB-lite"/>
    </source>
</evidence>
<dbReference type="RefSeq" id="WP_174441545.1">
    <property type="nucleotide sequence ID" value="NZ_WHOR01000377.1"/>
</dbReference>
<feature type="compositionally biased region" description="Basic and acidic residues" evidence="1">
    <location>
        <begin position="7"/>
        <end position="26"/>
    </location>
</feature>
<keyword evidence="3" id="KW-1185">Reference proteome</keyword>
<protein>
    <submittedName>
        <fullName evidence="2">Flagellar biosynthesis protein FlhB</fullName>
    </submittedName>
</protein>
<gene>
    <name evidence="2" type="ORF">GBZ26_27615</name>
</gene>
<dbReference type="Pfam" id="PF01312">
    <property type="entry name" value="Bac_export_2"/>
    <property type="match status" value="1"/>
</dbReference>
<name>A0ABX2L3L4_9PROT</name>
<evidence type="ECO:0000313" key="2">
    <source>
        <dbReference type="EMBL" id="NUB22915.1"/>
    </source>
</evidence>
<evidence type="ECO:0000313" key="3">
    <source>
        <dbReference type="Proteomes" id="UP000639419"/>
    </source>
</evidence>
<accession>A0ABX2L3L4</accession>
<organism evidence="2 3">
    <name type="scientific">Azospirillum formosense</name>
    <dbReference type="NCBI Taxonomy" id="861533"/>
    <lineage>
        <taxon>Bacteria</taxon>
        <taxon>Pseudomonadati</taxon>
        <taxon>Pseudomonadota</taxon>
        <taxon>Alphaproteobacteria</taxon>
        <taxon>Rhodospirillales</taxon>
        <taxon>Azospirillaceae</taxon>
        <taxon>Azospirillum</taxon>
    </lineage>
</organism>
<feature type="region of interest" description="Disordered" evidence="1">
    <location>
        <begin position="1"/>
        <end position="26"/>
    </location>
</feature>
<keyword evidence="2" id="KW-0969">Cilium</keyword>
<dbReference type="Proteomes" id="UP000639419">
    <property type="component" value="Unassembled WGS sequence"/>
</dbReference>
<dbReference type="InterPro" id="IPR006135">
    <property type="entry name" value="T3SS_substrate_exporter"/>
</dbReference>
<keyword evidence="2" id="KW-0282">Flagellum</keyword>
<dbReference type="EMBL" id="WHOR01000377">
    <property type="protein sequence ID" value="NUB22915.1"/>
    <property type="molecule type" value="Genomic_DNA"/>
</dbReference>
<proteinExistence type="predicted"/>
<sequence length="88" mass="9560">MSDGQDEEQKTEEPTEKRLREAMDKGDVPRARDVGLAATMAAAWLIAAAGGPLAASRIAEVLLPLIENPNDIRLDGGPYDVMNSLRWL</sequence>